<dbReference type="EMBL" id="CT868071">
    <property type="protein sequence ID" value="CAK69620.1"/>
    <property type="molecule type" value="Genomic_DNA"/>
</dbReference>
<protein>
    <submittedName>
        <fullName evidence="7">Uncharacterized protein</fullName>
    </submittedName>
</protein>
<sequence>MNYSKLSNSQNEQLQQQIQKPQGNDQQIQFQTDPEKVLQISSLQAECVNLKKQIQDVEQQRKDDLKSFEKMLGEGVNETQVIGLTSDKQQLQSDLRQLQNKCDQLQQEQIALQNQLLQKNKQIVDLQDETKQSEKEEQIRGKDNEIKLLEQQNLQQQNLTPGGQKEKILQQTKEIHDQEEVINELQQKVETEVPQLQGQLSEAQEKLKDAQKDAELWNKKANKLKFRTFLPPEEIEKLSSEEAKNALTQLNKQYSDKAQENKELEMVVQHLRQDLDSSQEKVQQQAKEAQQEKSVLEQQTQLLNNQLKDLVAKEEVQRQEILDLKNKLDQENADFWKKQYQQLSEKQPEISSTQAGDLQEQQVSQQEREVKPKEILNEERNQMICKKKMKN</sequence>
<gene>
    <name evidence="7" type="ORF">GSPATT00038061001</name>
</gene>
<dbReference type="HOGENOM" id="CLU_706886_0_0_1"/>
<feature type="compositionally biased region" description="Basic and acidic residues" evidence="6">
    <location>
        <begin position="366"/>
        <end position="381"/>
    </location>
</feature>
<dbReference type="STRING" id="5888.A0CFQ3"/>
<evidence type="ECO:0000313" key="7">
    <source>
        <dbReference type="EMBL" id="CAK69620.1"/>
    </source>
</evidence>
<proteinExistence type="predicted"/>
<accession>A0CFQ3</accession>
<name>A0CFQ3_PARTE</name>
<dbReference type="Proteomes" id="UP000000600">
    <property type="component" value="Unassembled WGS sequence"/>
</dbReference>
<evidence type="ECO:0000256" key="2">
    <source>
        <dbReference type="ARBA" id="ARBA00022490"/>
    </source>
</evidence>
<dbReference type="PANTHER" id="PTHR18861:SF0">
    <property type="entry name" value="BRUCHPILOT, ISOFORM J"/>
    <property type="match status" value="1"/>
</dbReference>
<dbReference type="KEGG" id="ptm:GSPATT00038061001"/>
<organism evidence="7 8">
    <name type="scientific">Paramecium tetraurelia</name>
    <dbReference type="NCBI Taxonomy" id="5888"/>
    <lineage>
        <taxon>Eukaryota</taxon>
        <taxon>Sar</taxon>
        <taxon>Alveolata</taxon>
        <taxon>Ciliophora</taxon>
        <taxon>Intramacronucleata</taxon>
        <taxon>Oligohymenophorea</taxon>
        <taxon>Peniculida</taxon>
        <taxon>Parameciidae</taxon>
        <taxon>Paramecium</taxon>
    </lineage>
</organism>
<feature type="compositionally biased region" description="Low complexity" evidence="6">
    <location>
        <begin position="10"/>
        <end position="22"/>
    </location>
</feature>
<feature type="compositionally biased region" description="Polar residues" evidence="6">
    <location>
        <begin position="343"/>
        <end position="356"/>
    </location>
</feature>
<evidence type="ECO:0000256" key="5">
    <source>
        <dbReference type="SAM" id="Coils"/>
    </source>
</evidence>
<evidence type="ECO:0000256" key="1">
    <source>
        <dbReference type="ARBA" id="ARBA00004245"/>
    </source>
</evidence>
<reference evidence="7 8" key="1">
    <citation type="journal article" date="2006" name="Nature">
        <title>Global trends of whole-genome duplications revealed by the ciliate Paramecium tetraurelia.</title>
        <authorList>
            <consortium name="Genoscope"/>
            <person name="Aury J.-M."/>
            <person name="Jaillon O."/>
            <person name="Duret L."/>
            <person name="Noel B."/>
            <person name="Jubin C."/>
            <person name="Porcel B.M."/>
            <person name="Segurens B."/>
            <person name="Daubin V."/>
            <person name="Anthouard V."/>
            <person name="Aiach N."/>
            <person name="Arnaiz O."/>
            <person name="Billaut A."/>
            <person name="Beisson J."/>
            <person name="Blanc I."/>
            <person name="Bouhouche K."/>
            <person name="Camara F."/>
            <person name="Duharcourt S."/>
            <person name="Guigo R."/>
            <person name="Gogendeau D."/>
            <person name="Katinka M."/>
            <person name="Keller A.-M."/>
            <person name="Kissmehl R."/>
            <person name="Klotz C."/>
            <person name="Koll F."/>
            <person name="Le Moue A."/>
            <person name="Lepere C."/>
            <person name="Malinsky S."/>
            <person name="Nowacki M."/>
            <person name="Nowak J.K."/>
            <person name="Plattner H."/>
            <person name="Poulain J."/>
            <person name="Ruiz F."/>
            <person name="Serrano V."/>
            <person name="Zagulski M."/>
            <person name="Dessen P."/>
            <person name="Betermier M."/>
            <person name="Weissenbach J."/>
            <person name="Scarpelli C."/>
            <person name="Schachter V."/>
            <person name="Sperling L."/>
            <person name="Meyer E."/>
            <person name="Cohen J."/>
            <person name="Wincker P."/>
        </authorList>
    </citation>
    <scope>NUCLEOTIDE SEQUENCE [LARGE SCALE GENOMIC DNA]</scope>
    <source>
        <strain evidence="7 8">Stock d4-2</strain>
    </source>
</reference>
<dbReference type="RefSeq" id="XP_001437017.1">
    <property type="nucleotide sequence ID" value="XM_001436980.1"/>
</dbReference>
<dbReference type="InParanoid" id="A0CFQ3"/>
<dbReference type="GeneID" id="5022805"/>
<comment type="subcellular location">
    <subcellularLocation>
        <location evidence="1">Cytoplasm</location>
        <location evidence="1">Cytoskeleton</location>
    </subcellularLocation>
</comment>
<feature type="region of interest" description="Disordered" evidence="6">
    <location>
        <begin position="343"/>
        <end position="391"/>
    </location>
</feature>
<keyword evidence="3 5" id="KW-0175">Coiled coil</keyword>
<dbReference type="GO" id="GO:0005856">
    <property type="term" value="C:cytoskeleton"/>
    <property type="evidence" value="ECO:0007669"/>
    <property type="project" value="UniProtKB-SubCell"/>
</dbReference>
<dbReference type="PANTHER" id="PTHR18861">
    <property type="entry name" value="ELKS/RAB6-INTERACTING/CAST PROTEIN"/>
    <property type="match status" value="1"/>
</dbReference>
<feature type="region of interest" description="Disordered" evidence="6">
    <location>
        <begin position="1"/>
        <end position="27"/>
    </location>
</feature>
<keyword evidence="8" id="KW-1185">Reference proteome</keyword>
<keyword evidence="4" id="KW-0206">Cytoskeleton</keyword>
<evidence type="ECO:0000256" key="6">
    <source>
        <dbReference type="SAM" id="MobiDB-lite"/>
    </source>
</evidence>
<evidence type="ECO:0000313" key="8">
    <source>
        <dbReference type="Proteomes" id="UP000000600"/>
    </source>
</evidence>
<dbReference type="OMA" id="DECLMST"/>
<evidence type="ECO:0000256" key="3">
    <source>
        <dbReference type="ARBA" id="ARBA00023054"/>
    </source>
</evidence>
<feature type="coiled-coil region" evidence="5">
    <location>
        <begin position="40"/>
        <end position="334"/>
    </location>
</feature>
<dbReference type="AlphaFoldDB" id="A0CFQ3"/>
<evidence type="ECO:0000256" key="4">
    <source>
        <dbReference type="ARBA" id="ARBA00023212"/>
    </source>
</evidence>
<keyword evidence="2" id="KW-0963">Cytoplasm</keyword>